<evidence type="ECO:0000256" key="5">
    <source>
        <dbReference type="ARBA" id="ARBA00022729"/>
    </source>
</evidence>
<comment type="catalytic activity">
    <reaction evidence="1 11">
        <text>Random hydrolysis of (1-&gt;6)-alpha-D-mannosidic linkages in unbranched (1-&gt;6)-mannans.</text>
        <dbReference type="EC" id="3.2.1.101"/>
    </reaction>
</comment>
<dbReference type="EMBL" id="GL996512">
    <property type="protein sequence ID" value="EGV66206.1"/>
    <property type="molecule type" value="Genomic_DNA"/>
</dbReference>
<dbReference type="FunFam" id="1.50.10.20:FF:000006">
    <property type="entry name" value="Mannan endo-1,6-alpha-mannosidase"/>
    <property type="match status" value="1"/>
</dbReference>
<sequence>MRASYVRLYSAALVLLSTLIEGLYLDPDNFTSLQEATALISDGILDYYAGTTKGGTIGTFVWPYYWWEAGGVWGGMIDYTILMKNDTYTSLIKEAMTYQTGDDNNYIPLNQSTTEGNDDQGFWGLAAMGAAERNFSNPSDPSKAWLTLAQAVFNTMSARWDESSCGGGLRWQIFQWNSGYDYKNSVSNGCLFNIGARLARFTSNDSYIEWCERVWDWMYGAGFMTEGTWWLVYDGAEIDGNCTNMTKYVWSYNQGLMMSGAAYLYNYTEDPKWLERTENLLVGAKVFFDDDVMYERTCQGSNNCNQDQRSFKAYLSRFMGQTAVMAPSTYDVVMNYLTTSALAAARSCSGGSDGHTCGLDWTNTTGWDGTWGLGEQLCALEVITQLRVGDVDPPYTADNGGSSLGNPAAGYGTVVSDATPLTLGTKDKAGAGIITAVIGVSIVASTVWLVL</sequence>
<feature type="signal peptide" evidence="13">
    <location>
        <begin position="1"/>
        <end position="22"/>
    </location>
</feature>
<dbReference type="InterPro" id="IPR008928">
    <property type="entry name" value="6-hairpin_glycosidase_sf"/>
</dbReference>
<keyword evidence="12" id="KW-1133">Transmembrane helix</keyword>
<keyword evidence="9 11" id="KW-0326">Glycosidase</keyword>
<feature type="chain" id="PRO_5010833525" description="Mannan endo-1,6-alpha-mannosidase" evidence="13">
    <location>
        <begin position="23"/>
        <end position="451"/>
    </location>
</feature>
<evidence type="ECO:0000256" key="1">
    <source>
        <dbReference type="ARBA" id="ARBA00001452"/>
    </source>
</evidence>
<evidence type="ECO:0000256" key="8">
    <source>
        <dbReference type="ARBA" id="ARBA00023180"/>
    </source>
</evidence>
<evidence type="ECO:0000256" key="10">
    <source>
        <dbReference type="ARBA" id="ARBA00023316"/>
    </source>
</evidence>
<dbReference type="GeneID" id="18246648"/>
<dbReference type="SUPFAM" id="SSF48208">
    <property type="entry name" value="Six-hairpin glycosidases"/>
    <property type="match status" value="1"/>
</dbReference>
<dbReference type="InterPro" id="IPR014480">
    <property type="entry name" value="Mannan-1_6-alpha_mannosidase"/>
</dbReference>
<dbReference type="GO" id="GO:0012505">
    <property type="term" value="C:endomembrane system"/>
    <property type="evidence" value="ECO:0007669"/>
    <property type="project" value="UniProtKB-SubCell"/>
</dbReference>
<evidence type="ECO:0000256" key="9">
    <source>
        <dbReference type="ARBA" id="ARBA00023295"/>
    </source>
</evidence>
<dbReference type="EMBL" id="GL996512">
    <property type="protein sequence ID" value="EGV66207.1"/>
    <property type="molecule type" value="Genomic_DNA"/>
</dbReference>
<dbReference type="GO" id="GO:0009272">
    <property type="term" value="P:fungal-type cell wall biogenesis"/>
    <property type="evidence" value="ECO:0007669"/>
    <property type="project" value="TreeGrafter"/>
</dbReference>
<evidence type="ECO:0000256" key="3">
    <source>
        <dbReference type="ARBA" id="ARBA00009699"/>
    </source>
</evidence>
<dbReference type="PIRSF" id="PIRSF016302">
    <property type="entry name" value="Man_a_manosd"/>
    <property type="match status" value="1"/>
</dbReference>
<dbReference type="PANTHER" id="PTHR12145:SF36">
    <property type="entry name" value="MANNAN ENDO-1,6-ALPHA-MANNOSIDASE DCW1"/>
    <property type="match status" value="1"/>
</dbReference>
<dbReference type="InterPro" id="IPR005198">
    <property type="entry name" value="Glyco_hydro_76"/>
</dbReference>
<dbReference type="STRING" id="590646.G3AYG8"/>
<organism evidence="15">
    <name type="scientific">Candida tenuis (strain ATCC 10573 / BCRC 21748 / CBS 615 / JCM 9827 / NBRC 10315 / NRRL Y-1498 / VKM Y-70)</name>
    <name type="common">Yeast</name>
    <name type="synonym">Yamadazyma tenuis</name>
    <dbReference type="NCBI Taxonomy" id="590646"/>
    <lineage>
        <taxon>Eukaryota</taxon>
        <taxon>Fungi</taxon>
        <taxon>Dikarya</taxon>
        <taxon>Ascomycota</taxon>
        <taxon>Saccharomycotina</taxon>
        <taxon>Pichiomycetes</taxon>
        <taxon>Debaryomycetaceae</taxon>
        <taxon>Yamadazyma</taxon>
    </lineage>
</organism>
<evidence type="ECO:0000256" key="7">
    <source>
        <dbReference type="ARBA" id="ARBA00023136"/>
    </source>
</evidence>
<dbReference type="AlphaFoldDB" id="G3AYG8"/>
<evidence type="ECO:0000313" key="14">
    <source>
        <dbReference type="EMBL" id="EGV66206.1"/>
    </source>
</evidence>
<accession>G3AYG8</accession>
<dbReference type="KEGG" id="cten:18246648"/>
<evidence type="ECO:0000256" key="6">
    <source>
        <dbReference type="ARBA" id="ARBA00022801"/>
    </source>
</evidence>
<reference evidence="14 15" key="1">
    <citation type="journal article" date="2011" name="Proc. Natl. Acad. Sci. U.S.A.">
        <title>Comparative genomics of xylose-fermenting fungi for enhanced biofuel production.</title>
        <authorList>
            <person name="Wohlbach D.J."/>
            <person name="Kuo A."/>
            <person name="Sato T.K."/>
            <person name="Potts K.M."/>
            <person name="Salamov A.A."/>
            <person name="LaButti K.M."/>
            <person name="Sun H."/>
            <person name="Clum A."/>
            <person name="Pangilinan J.L."/>
            <person name="Lindquist E.A."/>
            <person name="Lucas S."/>
            <person name="Lapidus A."/>
            <person name="Jin M."/>
            <person name="Gunawan C."/>
            <person name="Balan V."/>
            <person name="Dale B.E."/>
            <person name="Jeffries T.W."/>
            <person name="Zinkel R."/>
            <person name="Barry K.W."/>
            <person name="Grigoriev I.V."/>
            <person name="Gasch A.P."/>
        </authorList>
    </citation>
    <scope>NUCLEOTIDE SEQUENCE [LARGE SCALE GENOMIC DNA]</scope>
    <source>
        <strain evidence="14">ATCC 10573</strain>
        <strain evidence="15">ATCC 10573 / BCRC 21748 / CBS 615 / JCM 9827 / NBRC 10315 / NRRL Y-1498 / VKM Y-70</strain>
    </source>
</reference>
<dbReference type="EC" id="3.2.1.101" evidence="4 11"/>
<dbReference type="GO" id="GO:0007117">
    <property type="term" value="P:budding cell bud growth"/>
    <property type="evidence" value="ECO:0007669"/>
    <property type="project" value="TreeGrafter"/>
</dbReference>
<evidence type="ECO:0000256" key="11">
    <source>
        <dbReference type="PIRNR" id="PIRNR016302"/>
    </source>
</evidence>
<name>G3AYG8_CANTC</name>
<dbReference type="OrthoDB" id="4187847at2759"/>
<dbReference type="GO" id="GO:0071555">
    <property type="term" value="P:cell wall organization"/>
    <property type="evidence" value="ECO:0007669"/>
    <property type="project" value="UniProtKB-KW"/>
</dbReference>
<evidence type="ECO:0000256" key="2">
    <source>
        <dbReference type="ARBA" id="ARBA00004308"/>
    </source>
</evidence>
<dbReference type="Pfam" id="PF03663">
    <property type="entry name" value="Glyco_hydro_76"/>
    <property type="match status" value="1"/>
</dbReference>
<dbReference type="Proteomes" id="UP000000707">
    <property type="component" value="Unassembled WGS sequence"/>
</dbReference>
<evidence type="ECO:0000256" key="4">
    <source>
        <dbReference type="ARBA" id="ARBA00012350"/>
    </source>
</evidence>
<dbReference type="GO" id="GO:0008496">
    <property type="term" value="F:mannan endo-1,6-alpha-mannosidase activity"/>
    <property type="evidence" value="ECO:0007669"/>
    <property type="project" value="UniProtKB-UniRule"/>
</dbReference>
<feature type="transmembrane region" description="Helical" evidence="12">
    <location>
        <begin position="429"/>
        <end position="450"/>
    </location>
</feature>
<evidence type="ECO:0000256" key="12">
    <source>
        <dbReference type="SAM" id="Phobius"/>
    </source>
</evidence>
<dbReference type="PANTHER" id="PTHR12145">
    <property type="entry name" value="MANNAN ENDO-1,6-ALPHA-MANNOSIDASE DCW1"/>
    <property type="match status" value="1"/>
</dbReference>
<dbReference type="GO" id="GO:0016052">
    <property type="term" value="P:carbohydrate catabolic process"/>
    <property type="evidence" value="ECO:0007669"/>
    <property type="project" value="InterPro"/>
</dbReference>
<dbReference type="HOGENOM" id="CLU_025694_1_2_1"/>
<protein>
    <recommendedName>
        <fullName evidence="4 11">Mannan endo-1,6-alpha-mannosidase</fullName>
        <ecNumber evidence="4 11">3.2.1.101</ecNumber>
    </recommendedName>
</protein>
<proteinExistence type="inferred from homology"/>
<dbReference type="eggNOG" id="ENOG502QSWP">
    <property type="taxonomic scope" value="Eukaryota"/>
</dbReference>
<keyword evidence="15" id="KW-1185">Reference proteome</keyword>
<dbReference type="Gene3D" id="1.50.10.20">
    <property type="match status" value="1"/>
</dbReference>
<gene>
    <name evidence="14" type="ORF">CANTEDRAFT_112721</name>
</gene>
<evidence type="ECO:0000313" key="15">
    <source>
        <dbReference type="Proteomes" id="UP000000707"/>
    </source>
</evidence>
<keyword evidence="10" id="KW-0961">Cell wall biogenesis/degradation</keyword>
<keyword evidence="12" id="KW-0812">Transmembrane</keyword>
<keyword evidence="6 11" id="KW-0378">Hydrolase</keyword>
<keyword evidence="5 13" id="KW-0732">Signal</keyword>
<keyword evidence="7 12" id="KW-0472">Membrane</keyword>
<evidence type="ECO:0000256" key="13">
    <source>
        <dbReference type="SAM" id="SignalP"/>
    </source>
</evidence>
<comment type="similarity">
    <text evidence="3 11">Belongs to the glycosyl hydrolase 76 family.</text>
</comment>
<comment type="subcellular location">
    <subcellularLocation>
        <location evidence="2">Endomembrane system</location>
    </subcellularLocation>
</comment>
<keyword evidence="8" id="KW-0325">Glycoprotein</keyword>